<proteinExistence type="predicted"/>
<evidence type="ECO:0000313" key="3">
    <source>
        <dbReference type="Proteomes" id="UP000765509"/>
    </source>
</evidence>
<accession>A0A9Q3EV19</accession>
<reference evidence="2" key="1">
    <citation type="submission" date="2021-03" db="EMBL/GenBank/DDBJ databases">
        <title>Draft genome sequence of rust myrtle Austropuccinia psidii MF-1, a brazilian biotype.</title>
        <authorList>
            <person name="Quecine M.C."/>
            <person name="Pachon D.M.R."/>
            <person name="Bonatelli M.L."/>
            <person name="Correr F.H."/>
            <person name="Franceschini L.M."/>
            <person name="Leite T.F."/>
            <person name="Margarido G.R.A."/>
            <person name="Almeida C.A."/>
            <person name="Ferrarezi J.A."/>
            <person name="Labate C.A."/>
        </authorList>
    </citation>
    <scope>NUCLEOTIDE SEQUENCE</scope>
    <source>
        <strain evidence="2">MF-1</strain>
    </source>
</reference>
<evidence type="ECO:0000313" key="2">
    <source>
        <dbReference type="EMBL" id="MBW0524342.1"/>
    </source>
</evidence>
<sequence length="198" mass="21268">MIRQIATALPSFNHITEIARINAASKFGKKDSNMTVPLSSLNRSTSRPNLSSSLKNQIVPRVPSSCFPFQYCGEVGHWSPACPIKAKANEAKIKARHQKASVAGIGVVSTLEGSEAFLESGATHLVVGHLSFFTLLTPTNMTLSFASSESFKVDAIGTIELPTSNGIICLTNVLYCPNIPDVICSLGHLLKECFLVSF</sequence>
<evidence type="ECO:0000259" key="1">
    <source>
        <dbReference type="Pfam" id="PF22936"/>
    </source>
</evidence>
<feature type="domain" description="Retrovirus-related Pol polyprotein from transposon TNT 1-94-like beta-barrel" evidence="1">
    <location>
        <begin position="117"/>
        <end position="192"/>
    </location>
</feature>
<dbReference type="InterPro" id="IPR054722">
    <property type="entry name" value="PolX-like_BBD"/>
</dbReference>
<organism evidence="2 3">
    <name type="scientific">Austropuccinia psidii MF-1</name>
    <dbReference type="NCBI Taxonomy" id="1389203"/>
    <lineage>
        <taxon>Eukaryota</taxon>
        <taxon>Fungi</taxon>
        <taxon>Dikarya</taxon>
        <taxon>Basidiomycota</taxon>
        <taxon>Pucciniomycotina</taxon>
        <taxon>Pucciniomycetes</taxon>
        <taxon>Pucciniales</taxon>
        <taxon>Sphaerophragmiaceae</taxon>
        <taxon>Austropuccinia</taxon>
    </lineage>
</organism>
<gene>
    <name evidence="2" type="ORF">O181_064057</name>
</gene>
<dbReference type="EMBL" id="AVOT02030985">
    <property type="protein sequence ID" value="MBW0524342.1"/>
    <property type="molecule type" value="Genomic_DNA"/>
</dbReference>
<dbReference type="AlphaFoldDB" id="A0A9Q3EV19"/>
<name>A0A9Q3EV19_9BASI</name>
<comment type="caution">
    <text evidence="2">The sequence shown here is derived from an EMBL/GenBank/DDBJ whole genome shotgun (WGS) entry which is preliminary data.</text>
</comment>
<keyword evidence="3" id="KW-1185">Reference proteome</keyword>
<dbReference type="Proteomes" id="UP000765509">
    <property type="component" value="Unassembled WGS sequence"/>
</dbReference>
<dbReference type="Pfam" id="PF22936">
    <property type="entry name" value="Pol_BBD"/>
    <property type="match status" value="1"/>
</dbReference>
<dbReference type="OrthoDB" id="3344688at2759"/>
<protein>
    <recommendedName>
        <fullName evidence="1">Retrovirus-related Pol polyprotein from transposon TNT 1-94-like beta-barrel domain-containing protein</fullName>
    </recommendedName>
</protein>